<dbReference type="InterPro" id="IPR006359">
    <property type="entry name" value="Tscrpt_elong_fac_GreA"/>
</dbReference>
<dbReference type="InterPro" id="IPR018151">
    <property type="entry name" value="TF_GreA/GreB_CS"/>
</dbReference>
<comment type="caution">
    <text evidence="12">The sequence shown here is derived from an EMBL/GenBank/DDBJ whole genome shotgun (WGS) entry which is preliminary data.</text>
</comment>
<dbReference type="GO" id="GO:0032784">
    <property type="term" value="P:regulation of DNA-templated transcription elongation"/>
    <property type="evidence" value="ECO:0007669"/>
    <property type="project" value="UniProtKB-UniRule"/>
</dbReference>
<comment type="similarity">
    <text evidence="1 8 9">Belongs to the GreA/GreB family.</text>
</comment>
<dbReference type="RefSeq" id="WP_095335027.1">
    <property type="nucleotide sequence ID" value="NZ_NQNY01000013.1"/>
</dbReference>
<dbReference type="OrthoDB" id="9808774at2"/>
<evidence type="ECO:0000256" key="3">
    <source>
        <dbReference type="ARBA" id="ARBA00023015"/>
    </source>
</evidence>
<dbReference type="InterPro" id="IPR036953">
    <property type="entry name" value="GreA/GreB_C_sf"/>
</dbReference>
<evidence type="ECO:0000256" key="4">
    <source>
        <dbReference type="ARBA" id="ARBA00023125"/>
    </source>
</evidence>
<dbReference type="SUPFAM" id="SSF46557">
    <property type="entry name" value="GreA transcript cleavage protein, N-terminal domain"/>
    <property type="match status" value="1"/>
</dbReference>
<dbReference type="PROSITE" id="PS00829">
    <property type="entry name" value="GREAB_1"/>
    <property type="match status" value="1"/>
</dbReference>
<dbReference type="Pfam" id="PF03449">
    <property type="entry name" value="GreA_GreB_N"/>
    <property type="match status" value="1"/>
</dbReference>
<dbReference type="Gene3D" id="3.10.50.30">
    <property type="entry name" value="Transcription elongation factor, GreA/GreB, C-terminal domain"/>
    <property type="match status" value="1"/>
</dbReference>
<evidence type="ECO:0000256" key="8">
    <source>
        <dbReference type="HAMAP-Rule" id="MF_00105"/>
    </source>
</evidence>
<proteinExistence type="inferred from homology"/>
<dbReference type="SUPFAM" id="SSF54534">
    <property type="entry name" value="FKBP-like"/>
    <property type="match status" value="1"/>
</dbReference>
<dbReference type="AlphaFoldDB" id="A0A269TIT1"/>
<evidence type="ECO:0000313" key="12">
    <source>
        <dbReference type="EMBL" id="PAK21090.1"/>
    </source>
</evidence>
<dbReference type="GO" id="GO:0003746">
    <property type="term" value="F:translation elongation factor activity"/>
    <property type="evidence" value="ECO:0007669"/>
    <property type="project" value="UniProtKB-KW"/>
</dbReference>
<dbReference type="PANTHER" id="PTHR30437:SF4">
    <property type="entry name" value="TRANSCRIPTION ELONGATION FACTOR GREA"/>
    <property type="match status" value="1"/>
</dbReference>
<dbReference type="FunFam" id="1.10.287.180:FF:000001">
    <property type="entry name" value="Transcription elongation factor GreA"/>
    <property type="match status" value="1"/>
</dbReference>
<dbReference type="InterPro" id="IPR036805">
    <property type="entry name" value="Tscrpt_elong_fac_GreA/B_N_sf"/>
</dbReference>
<evidence type="ECO:0000313" key="13">
    <source>
        <dbReference type="Proteomes" id="UP000216943"/>
    </source>
</evidence>
<protein>
    <recommendedName>
        <fullName evidence="2 8">Transcription elongation factor GreA</fullName>
    </recommendedName>
    <alternativeName>
        <fullName evidence="7 8">Transcript cleavage factor GreA</fullName>
    </alternativeName>
</protein>
<dbReference type="NCBIfam" id="TIGR01462">
    <property type="entry name" value="greA"/>
    <property type="match status" value="1"/>
</dbReference>
<sequence length="158" mass="17650">MSEIIQDNNKIYLTEETLKLYKKELDHLIRVERPRVIEEIKDARSQGDLSENAEYDAAREQQGIIEDRISELENIISRAEIIKSNNTDSIGIGSTVKFKNLTTSEVFEIKIVGPLDADPFNNLVSFDSPLAISLKGANVGDTVEIDAPTKYNAQILAV</sequence>
<comment type="function">
    <text evidence="6 8 9">Necessary for efficient RNA polymerase transcription elongation past template-encoded arresting sites. The arresting sites in DNA have the property of trapping a certain fraction of elongating RNA polymerases that pass through, resulting in locked ternary complexes. Cleavage of the nascent transcript by cleavage factors such as GreA or GreB allows the resumption of elongation from the new 3'terminus. GreA releases sequences of 2 to 3 nucleotides.</text>
</comment>
<feature type="domain" description="Transcription elongation factor GreA/GreB N-terminal" evidence="11">
    <location>
        <begin position="11"/>
        <end position="81"/>
    </location>
</feature>
<dbReference type="HAMAP" id="MF_00105">
    <property type="entry name" value="GreA_GreB"/>
    <property type="match status" value="1"/>
</dbReference>
<evidence type="ECO:0000259" key="10">
    <source>
        <dbReference type="Pfam" id="PF01272"/>
    </source>
</evidence>
<evidence type="ECO:0000256" key="7">
    <source>
        <dbReference type="ARBA" id="ARBA00030776"/>
    </source>
</evidence>
<reference evidence="13" key="1">
    <citation type="submission" date="2017-08" db="EMBL/GenBank/DDBJ databases">
        <authorList>
            <person name="Alvarez-Ponce D."/>
            <person name="Weitzman C.L."/>
            <person name="Tillett R.L."/>
            <person name="Sandmeier F.C."/>
            <person name="Tracy C.R."/>
        </authorList>
    </citation>
    <scope>NUCLEOTIDE SEQUENCE [LARGE SCALE GENOMIC DNA]</scope>
    <source>
        <strain evidence="13">723</strain>
    </source>
</reference>
<keyword evidence="3 8" id="KW-0805">Transcription regulation</keyword>
<evidence type="ECO:0000256" key="9">
    <source>
        <dbReference type="RuleBase" id="RU000556"/>
    </source>
</evidence>
<dbReference type="PIRSF" id="PIRSF006092">
    <property type="entry name" value="GreA_GreB"/>
    <property type="match status" value="1"/>
</dbReference>
<dbReference type="InterPro" id="IPR022691">
    <property type="entry name" value="Tscrpt_elong_fac_GreA/B_N"/>
</dbReference>
<evidence type="ECO:0000259" key="11">
    <source>
        <dbReference type="Pfam" id="PF03449"/>
    </source>
</evidence>
<keyword evidence="12" id="KW-0648">Protein biosynthesis</keyword>
<feature type="domain" description="Transcription elongation factor GreA/GreB C-terminal" evidence="10">
    <location>
        <begin position="87"/>
        <end position="158"/>
    </location>
</feature>
<keyword evidence="12" id="KW-0251">Elongation factor</keyword>
<evidence type="ECO:0000256" key="2">
    <source>
        <dbReference type="ARBA" id="ARBA00013729"/>
    </source>
</evidence>
<keyword evidence="4 8" id="KW-0238">DNA-binding</keyword>
<dbReference type="GO" id="GO:0003677">
    <property type="term" value="F:DNA binding"/>
    <property type="evidence" value="ECO:0007669"/>
    <property type="project" value="UniProtKB-UniRule"/>
</dbReference>
<dbReference type="GO" id="GO:0006354">
    <property type="term" value="P:DNA-templated transcription elongation"/>
    <property type="evidence" value="ECO:0007669"/>
    <property type="project" value="TreeGrafter"/>
</dbReference>
<keyword evidence="5 8" id="KW-0804">Transcription</keyword>
<dbReference type="Proteomes" id="UP000216943">
    <property type="component" value="Unassembled WGS sequence"/>
</dbReference>
<evidence type="ECO:0000256" key="1">
    <source>
        <dbReference type="ARBA" id="ARBA00008213"/>
    </source>
</evidence>
<dbReference type="PANTHER" id="PTHR30437">
    <property type="entry name" value="TRANSCRIPTION ELONGATION FACTOR GREA"/>
    <property type="match status" value="1"/>
</dbReference>
<accession>A0A269TIT1</accession>
<dbReference type="InterPro" id="IPR028624">
    <property type="entry name" value="Tscrpt_elong_fac_GreA/B"/>
</dbReference>
<dbReference type="NCBIfam" id="NF001263">
    <property type="entry name" value="PRK00226.1-4"/>
    <property type="match status" value="1"/>
</dbReference>
<evidence type="ECO:0000256" key="6">
    <source>
        <dbReference type="ARBA" id="ARBA00024916"/>
    </source>
</evidence>
<dbReference type="InterPro" id="IPR023459">
    <property type="entry name" value="Tscrpt_elong_fac_GreA/B_fam"/>
</dbReference>
<dbReference type="Gene3D" id="1.10.287.180">
    <property type="entry name" value="Transcription elongation factor, GreA/GreB, N-terminal domain"/>
    <property type="match status" value="1"/>
</dbReference>
<evidence type="ECO:0000256" key="5">
    <source>
        <dbReference type="ARBA" id="ARBA00023163"/>
    </source>
</evidence>
<dbReference type="InterPro" id="IPR001437">
    <property type="entry name" value="Tscrpt_elong_fac_GreA/B_C"/>
</dbReference>
<dbReference type="EMBL" id="NQNY01000013">
    <property type="protein sequence ID" value="PAK21090.1"/>
    <property type="molecule type" value="Genomic_DNA"/>
</dbReference>
<name>A0A269TIT1_9BACT</name>
<gene>
    <name evidence="8" type="primary">greA</name>
    <name evidence="12" type="ORF">CJJ23_03770</name>
</gene>
<dbReference type="GO" id="GO:0070063">
    <property type="term" value="F:RNA polymerase binding"/>
    <property type="evidence" value="ECO:0007669"/>
    <property type="project" value="InterPro"/>
</dbReference>
<organism evidence="12 13">
    <name type="scientific">Mycoplasmopsis agassizii</name>
    <dbReference type="NCBI Taxonomy" id="33922"/>
    <lineage>
        <taxon>Bacteria</taxon>
        <taxon>Bacillati</taxon>
        <taxon>Mycoplasmatota</taxon>
        <taxon>Mycoplasmoidales</taxon>
        <taxon>Metamycoplasmataceae</taxon>
        <taxon>Mycoplasmopsis</taxon>
    </lineage>
</organism>
<dbReference type="Pfam" id="PF01272">
    <property type="entry name" value="GreA_GreB"/>
    <property type="match status" value="1"/>
</dbReference>